<accession>A0A1X2GDR8</accession>
<evidence type="ECO:0000256" key="4">
    <source>
        <dbReference type="ARBA" id="ARBA00030643"/>
    </source>
</evidence>
<comment type="similarity">
    <text evidence="1">Belongs to the MsrA Met sulfoxide reductase family.</text>
</comment>
<dbReference type="Pfam" id="PF01625">
    <property type="entry name" value="PMSR"/>
    <property type="match status" value="1"/>
</dbReference>
<evidence type="ECO:0000256" key="1">
    <source>
        <dbReference type="ARBA" id="ARBA00005591"/>
    </source>
</evidence>
<dbReference type="GO" id="GO:0034599">
    <property type="term" value="P:cellular response to oxidative stress"/>
    <property type="evidence" value="ECO:0007669"/>
    <property type="project" value="EnsemblFungi"/>
</dbReference>
<evidence type="ECO:0000256" key="2">
    <source>
        <dbReference type="ARBA" id="ARBA00012502"/>
    </source>
</evidence>
<dbReference type="NCBIfam" id="TIGR00401">
    <property type="entry name" value="msrA"/>
    <property type="match status" value="1"/>
</dbReference>
<dbReference type="Proteomes" id="UP000242146">
    <property type="component" value="Unassembled WGS sequence"/>
</dbReference>
<organism evidence="6 7">
    <name type="scientific">Hesseltinella vesiculosa</name>
    <dbReference type="NCBI Taxonomy" id="101127"/>
    <lineage>
        <taxon>Eukaryota</taxon>
        <taxon>Fungi</taxon>
        <taxon>Fungi incertae sedis</taxon>
        <taxon>Mucoromycota</taxon>
        <taxon>Mucoromycotina</taxon>
        <taxon>Mucoromycetes</taxon>
        <taxon>Mucorales</taxon>
        <taxon>Cunninghamellaceae</taxon>
        <taxon>Hesseltinella</taxon>
    </lineage>
</organism>
<dbReference type="HAMAP" id="MF_01401">
    <property type="entry name" value="MsrA"/>
    <property type="match status" value="1"/>
</dbReference>
<dbReference type="Gene3D" id="3.30.1060.10">
    <property type="entry name" value="Peptide methionine sulphoxide reductase MsrA"/>
    <property type="match status" value="1"/>
</dbReference>
<dbReference type="OrthoDB" id="77405at2759"/>
<comment type="caution">
    <text evidence="6">The sequence shown here is derived from an EMBL/GenBank/DDBJ whole genome shotgun (WGS) entry which is preliminary data.</text>
</comment>
<dbReference type="GO" id="GO:0005737">
    <property type="term" value="C:cytoplasm"/>
    <property type="evidence" value="ECO:0007669"/>
    <property type="project" value="EnsemblFungi"/>
</dbReference>
<keyword evidence="3" id="KW-0560">Oxidoreductase</keyword>
<evidence type="ECO:0000313" key="6">
    <source>
        <dbReference type="EMBL" id="ORX51568.1"/>
    </source>
</evidence>
<dbReference type="GO" id="GO:0008113">
    <property type="term" value="F:peptide-methionine (S)-S-oxide reductase activity"/>
    <property type="evidence" value="ECO:0007669"/>
    <property type="project" value="UniProtKB-EC"/>
</dbReference>
<feature type="domain" description="Peptide methionine sulphoxide reductase MsrA" evidence="5">
    <location>
        <begin position="6"/>
        <end position="156"/>
    </location>
</feature>
<reference evidence="6 7" key="1">
    <citation type="submission" date="2016-07" db="EMBL/GenBank/DDBJ databases">
        <title>Pervasive Adenine N6-methylation of Active Genes in Fungi.</title>
        <authorList>
            <consortium name="DOE Joint Genome Institute"/>
            <person name="Mondo S.J."/>
            <person name="Dannebaum R.O."/>
            <person name="Kuo R.C."/>
            <person name="Labutti K."/>
            <person name="Haridas S."/>
            <person name="Kuo A."/>
            <person name="Salamov A."/>
            <person name="Ahrendt S.R."/>
            <person name="Lipzen A."/>
            <person name="Sullivan W."/>
            <person name="Andreopoulos W.B."/>
            <person name="Clum A."/>
            <person name="Lindquist E."/>
            <person name="Daum C."/>
            <person name="Ramamoorthy G.K."/>
            <person name="Gryganskyi A."/>
            <person name="Culley D."/>
            <person name="Magnuson J.K."/>
            <person name="James T.Y."/>
            <person name="O'Malley M.A."/>
            <person name="Stajich J.E."/>
            <person name="Spatafora J.W."/>
            <person name="Visel A."/>
            <person name="Grigoriev I.V."/>
        </authorList>
    </citation>
    <scope>NUCLEOTIDE SEQUENCE [LARGE SCALE GENOMIC DNA]</scope>
    <source>
        <strain evidence="6 7">NRRL 3301</strain>
    </source>
</reference>
<dbReference type="SUPFAM" id="SSF55068">
    <property type="entry name" value="Peptide methionine sulfoxide reductase"/>
    <property type="match status" value="1"/>
</dbReference>
<dbReference type="InterPro" id="IPR002569">
    <property type="entry name" value="Met_Sox_Rdtase_MsrA_dom"/>
</dbReference>
<dbReference type="PANTHER" id="PTHR43774">
    <property type="entry name" value="PEPTIDE METHIONINE SULFOXIDE REDUCTASE"/>
    <property type="match status" value="1"/>
</dbReference>
<evidence type="ECO:0000259" key="5">
    <source>
        <dbReference type="Pfam" id="PF01625"/>
    </source>
</evidence>
<keyword evidence="7" id="KW-1185">Reference proteome</keyword>
<evidence type="ECO:0000313" key="7">
    <source>
        <dbReference type="Proteomes" id="UP000242146"/>
    </source>
</evidence>
<dbReference type="GO" id="GO:0033744">
    <property type="term" value="F:L-methionine:thioredoxin-disulfide S-oxidoreductase activity"/>
    <property type="evidence" value="ECO:0007669"/>
    <property type="project" value="EnsemblFungi"/>
</dbReference>
<name>A0A1X2GDR8_9FUNG</name>
<dbReference type="AlphaFoldDB" id="A0A1X2GDR8"/>
<evidence type="ECO:0000256" key="3">
    <source>
        <dbReference type="ARBA" id="ARBA00023002"/>
    </source>
</evidence>
<dbReference type="EMBL" id="MCGT01000020">
    <property type="protein sequence ID" value="ORX51568.1"/>
    <property type="molecule type" value="Genomic_DNA"/>
</dbReference>
<dbReference type="PANTHER" id="PTHR43774:SF1">
    <property type="entry name" value="PEPTIDE METHIONINE SULFOXIDE REDUCTASE MSRA 2"/>
    <property type="match status" value="1"/>
</dbReference>
<sequence>MTIEIATFAAGCFWGTEHIYNKHFKNIQTRVGYTGGRGENPKYELVKTGVTQHAEACEIRFNPEEISYESLVEFFYKMHDPTTIDAQGPDIGSQYRSAIFYHNEEQKRIAEQVTARVQQEHYQGKSIVTEIAPASAFFDAEEYHQFYLERNPNGYAVSNHLHAFQTYY</sequence>
<dbReference type="STRING" id="101127.A0A1X2GDR8"/>
<dbReference type="EC" id="1.8.4.11" evidence="2"/>
<proteinExistence type="inferred from homology"/>
<gene>
    <name evidence="6" type="ORF">DM01DRAFT_1367600</name>
</gene>
<dbReference type="GO" id="GO:0110052">
    <property type="term" value="P:toxic metabolite repair"/>
    <property type="evidence" value="ECO:0007669"/>
    <property type="project" value="EnsemblFungi"/>
</dbReference>
<protein>
    <recommendedName>
        <fullName evidence="2">peptide-methionine (S)-S-oxide reductase</fullName>
        <ecNumber evidence="2">1.8.4.11</ecNumber>
    </recommendedName>
    <alternativeName>
        <fullName evidence="4">Peptide-methionine (S)-S-oxide reductase</fullName>
    </alternativeName>
</protein>
<dbReference type="InterPro" id="IPR036509">
    <property type="entry name" value="Met_Sox_Rdtase_MsrA_sf"/>
</dbReference>